<feature type="compositionally biased region" description="Polar residues" evidence="1">
    <location>
        <begin position="59"/>
        <end position="69"/>
    </location>
</feature>
<feature type="compositionally biased region" description="Basic and acidic residues" evidence="1">
    <location>
        <begin position="46"/>
        <end position="55"/>
    </location>
</feature>
<evidence type="ECO:0000313" key="2">
    <source>
        <dbReference type="EMBL" id="WRL64174.1"/>
    </source>
</evidence>
<evidence type="ECO:0000256" key="1">
    <source>
        <dbReference type="SAM" id="MobiDB-lite"/>
    </source>
</evidence>
<reference evidence="2 3" key="1">
    <citation type="submission" date="2023-12" db="EMBL/GenBank/DDBJ databases">
        <title>Blastococcus brunescens sp. nov., an actonobacterium isolated from sandstone collected in sahara desert.</title>
        <authorList>
            <person name="Gtari M."/>
            <person name="Ghodhbane F."/>
        </authorList>
    </citation>
    <scope>NUCLEOTIDE SEQUENCE [LARGE SCALE GENOMIC DNA]</scope>
    <source>
        <strain evidence="2 3">BMG 8361</strain>
    </source>
</reference>
<evidence type="ECO:0000313" key="3">
    <source>
        <dbReference type="Proteomes" id="UP001324287"/>
    </source>
</evidence>
<sequence length="69" mass="7328">MSLTMLVREVLAASGRPEELLDVDDDADTTVQGDKTSLERAVRNLMDNADRHAGEPARSASNATTAPSS</sequence>
<dbReference type="RefSeq" id="WP_324275502.1">
    <property type="nucleotide sequence ID" value="NZ_CP141261.1"/>
</dbReference>
<proteinExistence type="predicted"/>
<dbReference type="InterPro" id="IPR036890">
    <property type="entry name" value="HATPase_C_sf"/>
</dbReference>
<name>A0ABZ1B487_9ACTN</name>
<feature type="region of interest" description="Disordered" evidence="1">
    <location>
        <begin position="46"/>
        <end position="69"/>
    </location>
</feature>
<gene>
    <name evidence="2" type="ORF">U6N30_32230</name>
</gene>
<accession>A0ABZ1B487</accession>
<dbReference type="EMBL" id="CP141261">
    <property type="protein sequence ID" value="WRL64174.1"/>
    <property type="molecule type" value="Genomic_DNA"/>
</dbReference>
<dbReference type="Proteomes" id="UP001324287">
    <property type="component" value="Chromosome"/>
</dbReference>
<dbReference type="SUPFAM" id="SSF55874">
    <property type="entry name" value="ATPase domain of HSP90 chaperone/DNA topoisomerase II/histidine kinase"/>
    <property type="match status" value="1"/>
</dbReference>
<protein>
    <submittedName>
        <fullName evidence="2">Uncharacterized protein</fullName>
    </submittedName>
</protein>
<organism evidence="2 3">
    <name type="scientific">Blastococcus brunescens</name>
    <dbReference type="NCBI Taxonomy" id="1564165"/>
    <lineage>
        <taxon>Bacteria</taxon>
        <taxon>Bacillati</taxon>
        <taxon>Actinomycetota</taxon>
        <taxon>Actinomycetes</taxon>
        <taxon>Geodermatophilales</taxon>
        <taxon>Geodermatophilaceae</taxon>
        <taxon>Blastococcus</taxon>
    </lineage>
</organism>
<keyword evidence="3" id="KW-1185">Reference proteome</keyword>